<evidence type="ECO:0000313" key="1">
    <source>
        <dbReference type="EMBL" id="VFK62938.1"/>
    </source>
</evidence>
<dbReference type="AlphaFoldDB" id="A0A451AXQ1"/>
<reference evidence="2" key="1">
    <citation type="submission" date="2019-02" db="EMBL/GenBank/DDBJ databases">
        <authorList>
            <person name="Gruber-Vodicka R. H."/>
            <person name="Seah K. B. B."/>
        </authorList>
    </citation>
    <scope>NUCLEOTIDE SEQUENCE</scope>
    <source>
        <strain evidence="2">BECK_BY19</strain>
        <strain evidence="1">BECK_BY8</strain>
    </source>
</reference>
<accession>A0A451AXQ1</accession>
<sequence length="84" mass="9951">MCNHYYFYVVDEDFGPLFIKFASYFPYTARICIRGHEYAKRQLAIEGIEFEAPGYNYRISILQAEFSRTQVCVRPLSRRPLISN</sequence>
<proteinExistence type="predicted"/>
<name>A0A451AXQ1_9GAMM</name>
<organism evidence="2">
    <name type="scientific">Candidatus Kentrum sp. UNK</name>
    <dbReference type="NCBI Taxonomy" id="2126344"/>
    <lineage>
        <taxon>Bacteria</taxon>
        <taxon>Pseudomonadati</taxon>
        <taxon>Pseudomonadota</taxon>
        <taxon>Gammaproteobacteria</taxon>
        <taxon>Candidatus Kentrum</taxon>
    </lineage>
</organism>
<gene>
    <name evidence="1" type="ORF">BECKUNK1418G_GA0071005_102819</name>
    <name evidence="2" type="ORF">BECKUNK1418H_GA0071006_103519</name>
</gene>
<evidence type="ECO:0000313" key="2">
    <source>
        <dbReference type="EMBL" id="VFK70667.1"/>
    </source>
</evidence>
<dbReference type="EMBL" id="CAADGD010000035">
    <property type="protein sequence ID" value="VFK70667.1"/>
    <property type="molecule type" value="Genomic_DNA"/>
</dbReference>
<dbReference type="EMBL" id="CAADFZ010000028">
    <property type="protein sequence ID" value="VFK62938.1"/>
    <property type="molecule type" value="Genomic_DNA"/>
</dbReference>
<protein>
    <submittedName>
        <fullName evidence="2">Uncharacterized protein</fullName>
    </submittedName>
</protein>